<keyword evidence="6" id="KW-0028">Amino-acid biosynthesis</keyword>
<dbReference type="InterPro" id="IPR020625">
    <property type="entry name" value="Schiff_base-form_aldolases_AS"/>
</dbReference>
<evidence type="ECO:0000256" key="5">
    <source>
        <dbReference type="ARBA" id="ARBA00022490"/>
    </source>
</evidence>
<dbReference type="InterPro" id="IPR020624">
    <property type="entry name" value="Schiff_base-form_aldolases_CS"/>
</dbReference>
<keyword evidence="9 12" id="KW-0456">Lyase</keyword>
<comment type="pathway">
    <text evidence="2">Amino-acid biosynthesis; L-lysine biosynthesis via DAP pathway; (S)-tetrahydrodipicolinate from L-aspartate: step 3/4.</text>
</comment>
<protein>
    <recommendedName>
        <fullName evidence="4">4-hydroxy-tetrahydrodipicolinate synthase</fullName>
        <ecNumber evidence="4">4.3.3.7</ecNumber>
    </recommendedName>
</protein>
<evidence type="ECO:0000256" key="3">
    <source>
        <dbReference type="ARBA" id="ARBA00007592"/>
    </source>
</evidence>
<comment type="catalytic activity">
    <reaction evidence="11">
        <text>L-aspartate 4-semialdehyde + pyruvate = (2S,4S)-4-hydroxy-2,3,4,5-tetrahydrodipicolinate + H2O + H(+)</text>
        <dbReference type="Rhea" id="RHEA:34171"/>
        <dbReference type="ChEBI" id="CHEBI:15361"/>
        <dbReference type="ChEBI" id="CHEBI:15377"/>
        <dbReference type="ChEBI" id="CHEBI:15378"/>
        <dbReference type="ChEBI" id="CHEBI:67139"/>
        <dbReference type="ChEBI" id="CHEBI:537519"/>
        <dbReference type="EC" id="4.3.3.7"/>
    </reaction>
</comment>
<evidence type="ECO:0000256" key="9">
    <source>
        <dbReference type="ARBA" id="ARBA00023239"/>
    </source>
</evidence>
<dbReference type="CDD" id="cd00950">
    <property type="entry name" value="DHDPS"/>
    <property type="match status" value="1"/>
</dbReference>
<dbReference type="PIRSF" id="PIRSF001365">
    <property type="entry name" value="DHDPS"/>
    <property type="match status" value="1"/>
</dbReference>
<dbReference type="SUPFAM" id="SSF51569">
    <property type="entry name" value="Aldolase"/>
    <property type="match status" value="1"/>
</dbReference>
<comment type="function">
    <text evidence="1">Catalyzes the condensation of (S)-aspartate-beta-semialdehyde [(S)-ASA] and pyruvate to 4-hydroxy-tetrahydrodipicolinate (HTPA).</text>
</comment>
<dbReference type="PRINTS" id="PR00146">
    <property type="entry name" value="DHPICSNTHASE"/>
</dbReference>
<accession>A0A7S0IND1</accession>
<evidence type="ECO:0000256" key="1">
    <source>
        <dbReference type="ARBA" id="ARBA00003294"/>
    </source>
</evidence>
<evidence type="ECO:0000256" key="10">
    <source>
        <dbReference type="ARBA" id="ARBA00023270"/>
    </source>
</evidence>
<evidence type="ECO:0000256" key="11">
    <source>
        <dbReference type="ARBA" id="ARBA00047836"/>
    </source>
</evidence>
<dbReference type="InterPro" id="IPR013785">
    <property type="entry name" value="Aldolase_TIM"/>
</dbReference>
<dbReference type="InterPro" id="IPR005263">
    <property type="entry name" value="DapA"/>
</dbReference>
<evidence type="ECO:0000256" key="2">
    <source>
        <dbReference type="ARBA" id="ARBA00005120"/>
    </source>
</evidence>
<dbReference type="PROSITE" id="PS00666">
    <property type="entry name" value="DHDPS_2"/>
    <property type="match status" value="1"/>
</dbReference>
<dbReference type="PROSITE" id="PS00665">
    <property type="entry name" value="DHDPS_1"/>
    <property type="match status" value="1"/>
</dbReference>
<dbReference type="PANTHER" id="PTHR12128:SF66">
    <property type="entry name" value="4-HYDROXY-2-OXOGLUTARATE ALDOLASE, MITOCHONDRIAL"/>
    <property type="match status" value="1"/>
</dbReference>
<feature type="active site" description="Proton donor/acceptor" evidence="13">
    <location>
        <position position="186"/>
    </location>
</feature>
<comment type="similarity">
    <text evidence="3 12">Belongs to the DapA family.</text>
</comment>
<dbReference type="GO" id="GO:0009089">
    <property type="term" value="P:lysine biosynthetic process via diaminopimelate"/>
    <property type="evidence" value="ECO:0007669"/>
    <property type="project" value="UniProtKB-UniPathway"/>
</dbReference>
<dbReference type="Pfam" id="PF00701">
    <property type="entry name" value="DHDPS"/>
    <property type="match status" value="1"/>
</dbReference>
<evidence type="ECO:0000313" key="15">
    <source>
        <dbReference type="EMBL" id="CAD8527110.1"/>
    </source>
</evidence>
<keyword evidence="5" id="KW-0963">Cytoplasm</keyword>
<dbReference type="PANTHER" id="PTHR12128">
    <property type="entry name" value="DIHYDRODIPICOLINATE SYNTHASE"/>
    <property type="match status" value="1"/>
</dbReference>
<dbReference type="Gene3D" id="3.20.20.70">
    <property type="entry name" value="Aldolase class I"/>
    <property type="match status" value="1"/>
</dbReference>
<dbReference type="SMART" id="SM01130">
    <property type="entry name" value="DHDPS"/>
    <property type="match status" value="1"/>
</dbReference>
<dbReference type="InterPro" id="IPR002220">
    <property type="entry name" value="DapA-like"/>
</dbReference>
<evidence type="ECO:0000256" key="8">
    <source>
        <dbReference type="ARBA" id="ARBA00023154"/>
    </source>
</evidence>
<dbReference type="HAMAP" id="MF_00418">
    <property type="entry name" value="DapA"/>
    <property type="match status" value="1"/>
</dbReference>
<organism evidence="15">
    <name type="scientific">Calcidiscus leptoporus</name>
    <dbReference type="NCBI Taxonomy" id="127549"/>
    <lineage>
        <taxon>Eukaryota</taxon>
        <taxon>Haptista</taxon>
        <taxon>Haptophyta</taxon>
        <taxon>Prymnesiophyceae</taxon>
        <taxon>Coccolithales</taxon>
        <taxon>Calcidiscaceae</taxon>
        <taxon>Calcidiscus</taxon>
    </lineage>
</organism>
<dbReference type="NCBIfam" id="TIGR00674">
    <property type="entry name" value="dapA"/>
    <property type="match status" value="1"/>
</dbReference>
<gene>
    <name evidence="15" type="ORF">CLEP1334_LOCUS2331</name>
</gene>
<proteinExistence type="inferred from homology"/>
<dbReference type="EMBL" id="HBER01004690">
    <property type="protein sequence ID" value="CAD8527110.1"/>
    <property type="molecule type" value="Transcribed_RNA"/>
</dbReference>
<evidence type="ECO:0000256" key="13">
    <source>
        <dbReference type="PIRSR" id="PIRSR001365-1"/>
    </source>
</evidence>
<dbReference type="UniPathway" id="UPA00034">
    <property type="reaction ID" value="UER00017"/>
</dbReference>
<dbReference type="EC" id="4.3.3.7" evidence="4"/>
<dbReference type="GO" id="GO:0008840">
    <property type="term" value="F:4-hydroxy-tetrahydrodipicolinate synthase activity"/>
    <property type="evidence" value="ECO:0007669"/>
    <property type="project" value="UniProtKB-EC"/>
</dbReference>
<name>A0A7S0IND1_9EUKA</name>
<feature type="binding site" evidence="14">
    <location>
        <position position="256"/>
    </location>
    <ligand>
        <name>pyruvate</name>
        <dbReference type="ChEBI" id="CHEBI:15361"/>
    </ligand>
</feature>
<evidence type="ECO:0000256" key="14">
    <source>
        <dbReference type="PIRSR" id="PIRSR001365-2"/>
    </source>
</evidence>
<keyword evidence="10" id="KW-0704">Schiff base</keyword>
<dbReference type="AlphaFoldDB" id="A0A7S0IND1"/>
<feature type="binding site" evidence="14">
    <location>
        <position position="98"/>
    </location>
    <ligand>
        <name>pyruvate</name>
        <dbReference type="ChEBI" id="CHEBI:15361"/>
    </ligand>
</feature>
<evidence type="ECO:0000256" key="12">
    <source>
        <dbReference type="PIRNR" id="PIRNR001365"/>
    </source>
</evidence>
<evidence type="ECO:0000256" key="6">
    <source>
        <dbReference type="ARBA" id="ARBA00022605"/>
    </source>
</evidence>
<evidence type="ECO:0000256" key="4">
    <source>
        <dbReference type="ARBA" id="ARBA00012086"/>
    </source>
</evidence>
<feature type="active site" description="Schiff-base intermediate with substrate" evidence="13">
    <location>
        <position position="214"/>
    </location>
</feature>
<reference evidence="15" key="1">
    <citation type="submission" date="2021-01" db="EMBL/GenBank/DDBJ databases">
        <authorList>
            <person name="Corre E."/>
            <person name="Pelletier E."/>
            <person name="Niang G."/>
            <person name="Scheremetjew M."/>
            <person name="Finn R."/>
            <person name="Kale V."/>
            <person name="Holt S."/>
            <person name="Cochrane G."/>
            <person name="Meng A."/>
            <person name="Brown T."/>
            <person name="Cohen L."/>
        </authorList>
    </citation>
    <scope>NUCLEOTIDE SEQUENCE</scope>
    <source>
        <strain evidence="15">RCC1130</strain>
    </source>
</reference>
<keyword evidence="7" id="KW-0220">Diaminopimelate biosynthesis</keyword>
<dbReference type="GO" id="GO:0019877">
    <property type="term" value="P:diaminopimelate biosynthetic process"/>
    <property type="evidence" value="ECO:0007669"/>
    <property type="project" value="UniProtKB-KW"/>
</dbReference>
<evidence type="ECO:0000256" key="7">
    <source>
        <dbReference type="ARBA" id="ARBA00022915"/>
    </source>
</evidence>
<keyword evidence="8" id="KW-0457">Lysine biosynthesis</keyword>
<sequence>MGRKRGPMLAFLQYAFLQHSAGGAFAPASAHHETLVHSHRHRTLVAALPLSSPMKAGSLVALVTPMTPDGALDLDSLRELLQWHVRSETDGIVALGTTGEASTLSMEERAAVLQVCSEEVVGKVPLMVGTGTIDPRKVIAMNEQALEYGADSCLVVTPYYTKPTQAGLLRFFRYVADATSLPLLLYNVPGRTAVDLQPHTVGELAKHPRIFGIKEATGDLARVPLLRELCGDDFMLFSGEDSNALEFTLHGGDGVISVTSNVAPAEQHLVFEAALRGDEVAAQEHNEQLKLLHQRLFLQANPIPVKWALAAAGRVPYGIRLPLCELEEPFHTPLLEAMRVAGVAVCAGL</sequence>